<dbReference type="PROSITE" id="PS51186">
    <property type="entry name" value="GNAT"/>
    <property type="match status" value="1"/>
</dbReference>
<dbReference type="PANTHER" id="PTHR43451:SF1">
    <property type="entry name" value="ACETYLTRANSFERASE"/>
    <property type="match status" value="1"/>
</dbReference>
<reference evidence="2 3" key="1">
    <citation type="submission" date="2019-03" db="EMBL/GenBank/DDBJ databases">
        <title>Draft genome sequences of novel Actinobacteria.</title>
        <authorList>
            <person name="Sahin N."/>
            <person name="Ay H."/>
            <person name="Saygin H."/>
        </authorList>
    </citation>
    <scope>NUCLEOTIDE SEQUENCE [LARGE SCALE GENOMIC DNA]</scope>
    <source>
        <strain evidence="2 3">JCM 30547</strain>
    </source>
</reference>
<gene>
    <name evidence="2" type="ORF">E1261_16575</name>
</gene>
<comment type="caution">
    <text evidence="2">The sequence shown here is derived from an EMBL/GenBank/DDBJ whole genome shotgun (WGS) entry which is preliminary data.</text>
</comment>
<dbReference type="GO" id="GO:0016747">
    <property type="term" value="F:acyltransferase activity, transferring groups other than amino-acyl groups"/>
    <property type="evidence" value="ECO:0007669"/>
    <property type="project" value="InterPro"/>
</dbReference>
<dbReference type="InterPro" id="IPR016181">
    <property type="entry name" value="Acyl_CoA_acyltransferase"/>
</dbReference>
<evidence type="ECO:0000313" key="3">
    <source>
        <dbReference type="Proteomes" id="UP000295075"/>
    </source>
</evidence>
<dbReference type="Pfam" id="PF13673">
    <property type="entry name" value="Acetyltransf_10"/>
    <property type="match status" value="1"/>
</dbReference>
<dbReference type="SUPFAM" id="SSF55729">
    <property type="entry name" value="Acyl-CoA N-acyltransferases (Nat)"/>
    <property type="match status" value="1"/>
</dbReference>
<keyword evidence="2" id="KW-0808">Transferase</keyword>
<accession>A0A4R4Q2B2</accession>
<dbReference type="CDD" id="cd04301">
    <property type="entry name" value="NAT_SF"/>
    <property type="match status" value="1"/>
</dbReference>
<sequence length="178" mass="19927">MPEPRESGRASSPKGDLVMAITLRTYVPADAVPTWQVYYAAIRRTAIRDYTEEQVRAWAPDQTDVDAHAWADRRAAAHTFVVCVDDVVVGFSDFTDDGLLDMLFVHPDHSGRGIARLLVEKVQEEAGKRGLTRLVTHASRTARPAFEALGFVVDRENPTNQTRSGVIIPNYDMHYDFP</sequence>
<dbReference type="InterPro" id="IPR000182">
    <property type="entry name" value="GNAT_dom"/>
</dbReference>
<protein>
    <submittedName>
        <fullName evidence="2">GNAT family N-acetyltransferase</fullName>
    </submittedName>
</protein>
<dbReference type="EMBL" id="SMKA01000065">
    <property type="protein sequence ID" value="TDC29108.1"/>
    <property type="molecule type" value="Genomic_DNA"/>
</dbReference>
<organism evidence="2 3">
    <name type="scientific">Kribbella albertanoniae</name>
    <dbReference type="NCBI Taxonomy" id="1266829"/>
    <lineage>
        <taxon>Bacteria</taxon>
        <taxon>Bacillati</taxon>
        <taxon>Actinomycetota</taxon>
        <taxon>Actinomycetes</taxon>
        <taxon>Propionibacteriales</taxon>
        <taxon>Kribbellaceae</taxon>
        <taxon>Kribbella</taxon>
    </lineage>
</organism>
<feature type="domain" description="N-acetyltransferase" evidence="1">
    <location>
        <begin position="21"/>
        <end position="178"/>
    </location>
</feature>
<proteinExistence type="predicted"/>
<evidence type="ECO:0000259" key="1">
    <source>
        <dbReference type="PROSITE" id="PS51186"/>
    </source>
</evidence>
<name>A0A4R4Q2B2_9ACTN</name>
<evidence type="ECO:0000313" key="2">
    <source>
        <dbReference type="EMBL" id="TDC29108.1"/>
    </source>
</evidence>
<dbReference type="AlphaFoldDB" id="A0A4R4Q2B2"/>
<dbReference type="PANTHER" id="PTHR43451">
    <property type="entry name" value="ACETYLTRANSFERASE (GNAT) FAMILY PROTEIN"/>
    <property type="match status" value="1"/>
</dbReference>
<keyword evidence="3" id="KW-1185">Reference proteome</keyword>
<dbReference type="Proteomes" id="UP000295075">
    <property type="component" value="Unassembled WGS sequence"/>
</dbReference>
<dbReference type="OrthoDB" id="9812192at2"/>
<dbReference type="InterPro" id="IPR052564">
    <property type="entry name" value="N-acetyltrans/Recomb-assoc"/>
</dbReference>
<dbReference type="Gene3D" id="3.40.630.30">
    <property type="match status" value="1"/>
</dbReference>